<evidence type="ECO:0000313" key="3">
    <source>
        <dbReference type="EMBL" id="QPX48274.1"/>
    </source>
</evidence>
<keyword evidence="1 3" id="KW-0328">Glycosyltransferase</keyword>
<evidence type="ECO:0000313" key="4">
    <source>
        <dbReference type="Proteomes" id="UP000664915"/>
    </source>
</evidence>
<protein>
    <submittedName>
        <fullName evidence="3">Alpha-1,2-fucosyltransferase</fullName>
    </submittedName>
</protein>
<sequence>MAISYNRLGSNGRLGNQMFQYAALRGIAAHRGFDWLIPKPDSYGDSNYGLFDCFRMESVQESNFGILNAQSISTGEFHFIQEFFNTCPDNVNLHDYFTSEKYFLNVSNIIRKDYTFKDEILEPCKEIIDGIDNPIFLHVRRGDYLVKPEAHPPCPISYYKEALTYFKDDTPVLVFSDDIEWCKEQELFSDDRFMLSEYTEKYPQTCDTLQGRQQALIPYFDLCMMSLCNGGIIANSTMSWWGAWLIRTPSQPIIAPKNWFGSMYSHYNMNDLIPLGWIEV</sequence>
<reference evidence="3" key="1">
    <citation type="submission" date="2020-09" db="EMBL/GenBank/DDBJ databases">
        <authorList>
            <person name="Zhang D."/>
            <person name="Hatherill J.R."/>
            <person name="Ramirez J.F."/>
            <person name="Edinger B."/>
            <person name="Balarin R."/>
            <person name="Sullivan A."/>
            <person name="Humpal K.M."/>
            <person name="Guseva A."/>
            <person name="Butela K.A."/>
            <person name="Garlena R.A."/>
            <person name="Russell D.A."/>
            <person name="Pope W.H."/>
            <person name="Jacobs-Sera D."/>
            <person name="Hatfull G.F."/>
        </authorList>
    </citation>
    <scope>NUCLEOTIDE SEQUENCE</scope>
</reference>
<dbReference type="PANTHER" id="PTHR11927">
    <property type="entry name" value="GALACTOSIDE 2-L-FUCOSYLTRANSFERASE"/>
    <property type="match status" value="1"/>
</dbReference>
<dbReference type="InterPro" id="IPR002516">
    <property type="entry name" value="Glyco_trans_11"/>
</dbReference>
<dbReference type="GO" id="GO:0005975">
    <property type="term" value="P:carbohydrate metabolic process"/>
    <property type="evidence" value="ECO:0007669"/>
    <property type="project" value="InterPro"/>
</dbReference>
<keyword evidence="2 3" id="KW-0808">Transferase</keyword>
<proteinExistence type="predicted"/>
<dbReference type="GeneID" id="77946479"/>
<dbReference type="RefSeq" id="YP_010670284.1">
    <property type="nucleotide sequence ID" value="NC_070963.1"/>
</dbReference>
<keyword evidence="4" id="KW-1185">Reference proteome</keyword>
<dbReference type="GO" id="GO:0016020">
    <property type="term" value="C:membrane"/>
    <property type="evidence" value="ECO:0007669"/>
    <property type="project" value="InterPro"/>
</dbReference>
<evidence type="ECO:0000256" key="1">
    <source>
        <dbReference type="ARBA" id="ARBA00022676"/>
    </source>
</evidence>
<evidence type="ECO:0000256" key="2">
    <source>
        <dbReference type="ARBA" id="ARBA00022679"/>
    </source>
</evidence>
<organism evidence="3 4">
    <name type="scientific">Synechococcus phage S-SRM01</name>
    <dbReference type="NCBI Taxonomy" id="2781608"/>
    <lineage>
        <taxon>Viruses</taxon>
        <taxon>Duplodnaviria</taxon>
        <taxon>Heunggongvirae</taxon>
        <taxon>Uroviricota</taxon>
        <taxon>Caudoviricetes</taxon>
        <taxon>Pantevenvirales</taxon>
        <taxon>Kyanoviridae</taxon>
        <taxon>Serangoonvirus</taxon>
        <taxon>Serangoonvirus essarone</taxon>
    </lineage>
</organism>
<accession>A0A879R263</accession>
<dbReference type="Pfam" id="PF01531">
    <property type="entry name" value="Glyco_transf_11"/>
    <property type="match status" value="1"/>
</dbReference>
<dbReference type="KEGG" id="vg:77946479"/>
<dbReference type="Proteomes" id="UP000664915">
    <property type="component" value="Segment"/>
</dbReference>
<dbReference type="EMBL" id="MW015081">
    <property type="protein sequence ID" value="QPX48274.1"/>
    <property type="molecule type" value="Genomic_DNA"/>
</dbReference>
<dbReference type="CDD" id="cd11301">
    <property type="entry name" value="Fut1_Fut2_like"/>
    <property type="match status" value="1"/>
</dbReference>
<dbReference type="GO" id="GO:0008107">
    <property type="term" value="F:galactoside 2-alpha-L-fucosyltransferase activity"/>
    <property type="evidence" value="ECO:0007669"/>
    <property type="project" value="InterPro"/>
</dbReference>
<dbReference type="PANTHER" id="PTHR11927:SF9">
    <property type="entry name" value="L-FUCOSYLTRANSFERASE"/>
    <property type="match status" value="1"/>
</dbReference>
<name>A0A879R263_9CAUD</name>